<dbReference type="RefSeq" id="WP_215626826.1">
    <property type="nucleotide sequence ID" value="NZ_CP067089.2"/>
</dbReference>
<proteinExistence type="predicted"/>
<evidence type="ECO:0000313" key="8">
    <source>
        <dbReference type="Proteomes" id="UP000595917"/>
    </source>
</evidence>
<dbReference type="Proteomes" id="UP000595917">
    <property type="component" value="Chromosome"/>
</dbReference>
<comment type="subcellular location">
    <subcellularLocation>
        <location evidence="1">Cell membrane</location>
        <topology evidence="1">Multi-pass membrane protein</topology>
    </subcellularLocation>
</comment>
<dbReference type="EMBL" id="CP067089">
    <property type="protein sequence ID" value="QQO09523.1"/>
    <property type="molecule type" value="Genomic_DNA"/>
</dbReference>
<dbReference type="Pfam" id="PF02653">
    <property type="entry name" value="BPD_transp_2"/>
    <property type="match status" value="1"/>
</dbReference>
<evidence type="ECO:0000256" key="6">
    <source>
        <dbReference type="SAM" id="Phobius"/>
    </source>
</evidence>
<evidence type="ECO:0000256" key="4">
    <source>
        <dbReference type="ARBA" id="ARBA00022989"/>
    </source>
</evidence>
<dbReference type="PANTHER" id="PTHR43370">
    <property type="entry name" value="SUGAR ABC TRANSPORTER INTEGRAL MEMBRANE PROTEIN-RELATED"/>
    <property type="match status" value="1"/>
</dbReference>
<keyword evidence="2" id="KW-1003">Cell membrane</keyword>
<name>A0A7T7XNJ9_9SPIR</name>
<feature type="transmembrane region" description="Helical" evidence="6">
    <location>
        <begin position="141"/>
        <end position="159"/>
    </location>
</feature>
<protein>
    <submittedName>
        <fullName evidence="7">ABC transporter permease</fullName>
    </submittedName>
</protein>
<sequence>MIAGLLTVAAPLILASLGGLLTELSGTLGVFIEGFMVLGSFFAWIIAGWTGSVFAGCCITAVCAGFVGWLLARFVHKTGANPFIAGLALNLTAGGLTDSLSIAWFGTKGVLRNPDLKIPEPVHIPLIEDIPFIGRLFSGQLPFAYIALAFTLAAALVIGKTRLGLRLKAAGLSPEAAIDQGIYPARYREGAWAAAAFLAALAGAALTFRVGAYAPGGVAGRGWIALAAVYLGFRNAWGCAAASLVFALAERIGFIAQGLHTIPATVLLGLPSALALVLFSVSQGFSARRGGGKKPPRE</sequence>
<evidence type="ECO:0000256" key="3">
    <source>
        <dbReference type="ARBA" id="ARBA00022692"/>
    </source>
</evidence>
<dbReference type="AlphaFoldDB" id="A0A7T7XNJ9"/>
<dbReference type="InterPro" id="IPR001851">
    <property type="entry name" value="ABC_transp_permease"/>
</dbReference>
<keyword evidence="8" id="KW-1185">Reference proteome</keyword>
<evidence type="ECO:0000256" key="5">
    <source>
        <dbReference type="ARBA" id="ARBA00023136"/>
    </source>
</evidence>
<accession>A0A7T7XNJ9</accession>
<keyword evidence="4 6" id="KW-1133">Transmembrane helix</keyword>
<keyword evidence="5 6" id="KW-0472">Membrane</keyword>
<feature type="transmembrane region" description="Helical" evidence="6">
    <location>
        <begin position="191"/>
        <end position="211"/>
    </location>
</feature>
<organism evidence="7 8">
    <name type="scientific">Breznakiella homolactica</name>
    <dbReference type="NCBI Taxonomy" id="2798577"/>
    <lineage>
        <taxon>Bacteria</taxon>
        <taxon>Pseudomonadati</taxon>
        <taxon>Spirochaetota</taxon>
        <taxon>Spirochaetia</taxon>
        <taxon>Spirochaetales</taxon>
        <taxon>Breznakiellaceae</taxon>
        <taxon>Breznakiella</taxon>
    </lineage>
</organism>
<evidence type="ECO:0000313" key="7">
    <source>
        <dbReference type="EMBL" id="QQO09523.1"/>
    </source>
</evidence>
<evidence type="ECO:0000256" key="2">
    <source>
        <dbReference type="ARBA" id="ARBA00022475"/>
    </source>
</evidence>
<dbReference type="GO" id="GO:0005886">
    <property type="term" value="C:plasma membrane"/>
    <property type="evidence" value="ECO:0007669"/>
    <property type="project" value="UniProtKB-SubCell"/>
</dbReference>
<reference evidence="7" key="1">
    <citation type="submission" date="2021-01" db="EMBL/GenBank/DDBJ databases">
        <title>Description of Breznakiella homolactica.</title>
        <authorList>
            <person name="Song Y."/>
            <person name="Brune A."/>
        </authorList>
    </citation>
    <scope>NUCLEOTIDE SEQUENCE</scope>
    <source>
        <strain evidence="7">RmG30</strain>
    </source>
</reference>
<gene>
    <name evidence="7" type="ORF">JFL75_00970</name>
</gene>
<dbReference type="PANTHER" id="PTHR43370:SF1">
    <property type="entry name" value="GUANOSINE ABC TRANSPORTER PERMEASE PROTEIN NUPQ"/>
    <property type="match status" value="1"/>
</dbReference>
<evidence type="ECO:0000256" key="1">
    <source>
        <dbReference type="ARBA" id="ARBA00004651"/>
    </source>
</evidence>
<dbReference type="CDD" id="cd06580">
    <property type="entry name" value="TM_PBP1_transp_TpRbsC_like"/>
    <property type="match status" value="1"/>
</dbReference>
<dbReference type="KEGG" id="bhc:JFL75_00970"/>
<dbReference type="GO" id="GO:0022857">
    <property type="term" value="F:transmembrane transporter activity"/>
    <property type="evidence" value="ECO:0007669"/>
    <property type="project" value="InterPro"/>
</dbReference>
<feature type="transmembrane region" description="Helical" evidence="6">
    <location>
        <begin position="223"/>
        <end position="249"/>
    </location>
</feature>
<feature type="transmembrane region" description="Helical" evidence="6">
    <location>
        <begin position="42"/>
        <end position="71"/>
    </location>
</feature>
<feature type="transmembrane region" description="Helical" evidence="6">
    <location>
        <begin position="261"/>
        <end position="281"/>
    </location>
</feature>
<keyword evidence="3 6" id="KW-0812">Transmembrane</keyword>
<feature type="transmembrane region" description="Helical" evidence="6">
    <location>
        <begin position="83"/>
        <end position="106"/>
    </location>
</feature>